<feature type="region of interest" description="Disordered" evidence="2">
    <location>
        <begin position="517"/>
        <end position="542"/>
    </location>
</feature>
<dbReference type="CDD" id="cd00067">
    <property type="entry name" value="GAL4"/>
    <property type="match status" value="1"/>
</dbReference>
<evidence type="ECO:0000259" key="3">
    <source>
        <dbReference type="PROSITE" id="PS50048"/>
    </source>
</evidence>
<dbReference type="Pfam" id="PF00172">
    <property type="entry name" value="Zn_clus"/>
    <property type="match status" value="1"/>
</dbReference>
<dbReference type="AlphaFoldDB" id="A0A8H4V9I8"/>
<evidence type="ECO:0000313" key="4">
    <source>
        <dbReference type="EMBL" id="KAF4512676.1"/>
    </source>
</evidence>
<keyword evidence="5" id="KW-1185">Reference proteome</keyword>
<evidence type="ECO:0000256" key="1">
    <source>
        <dbReference type="ARBA" id="ARBA00023242"/>
    </source>
</evidence>
<organism evidence="4 5">
    <name type="scientific">Ophiocordyceps sinensis</name>
    <dbReference type="NCBI Taxonomy" id="72228"/>
    <lineage>
        <taxon>Eukaryota</taxon>
        <taxon>Fungi</taxon>
        <taxon>Dikarya</taxon>
        <taxon>Ascomycota</taxon>
        <taxon>Pezizomycotina</taxon>
        <taxon>Sordariomycetes</taxon>
        <taxon>Hypocreomycetidae</taxon>
        <taxon>Hypocreales</taxon>
        <taxon>Ophiocordycipitaceae</taxon>
        <taxon>Ophiocordyceps</taxon>
    </lineage>
</organism>
<dbReference type="GO" id="GO:0008270">
    <property type="term" value="F:zinc ion binding"/>
    <property type="evidence" value="ECO:0007669"/>
    <property type="project" value="InterPro"/>
</dbReference>
<dbReference type="GO" id="GO:0000981">
    <property type="term" value="F:DNA-binding transcription factor activity, RNA polymerase II-specific"/>
    <property type="evidence" value="ECO:0007669"/>
    <property type="project" value="InterPro"/>
</dbReference>
<reference evidence="4 5" key="1">
    <citation type="journal article" date="2020" name="Genome Biol. Evol.">
        <title>A new high-quality draft genome assembly of the Chinese cordyceps Ophiocordyceps sinensis.</title>
        <authorList>
            <person name="Shu R."/>
            <person name="Zhang J."/>
            <person name="Meng Q."/>
            <person name="Zhang H."/>
            <person name="Zhou G."/>
            <person name="Li M."/>
            <person name="Wu P."/>
            <person name="Zhao Y."/>
            <person name="Chen C."/>
            <person name="Qin Q."/>
        </authorList>
    </citation>
    <scope>NUCLEOTIDE SEQUENCE [LARGE SCALE GENOMIC DNA]</scope>
    <source>
        <strain evidence="4 5">IOZ07</strain>
    </source>
</reference>
<dbReference type="PROSITE" id="PS00463">
    <property type="entry name" value="ZN2_CY6_FUNGAL_1"/>
    <property type="match status" value="1"/>
</dbReference>
<gene>
    <name evidence="4" type="ORF">G6O67_000026</name>
</gene>
<proteinExistence type="predicted"/>
<name>A0A8H4V9I8_9HYPO</name>
<dbReference type="Gene3D" id="4.10.240.10">
    <property type="entry name" value="Zn(2)-C6 fungal-type DNA-binding domain"/>
    <property type="match status" value="1"/>
</dbReference>
<dbReference type="PANTHER" id="PTHR38791">
    <property type="entry name" value="ZN(II)2CYS6 TRANSCRIPTION FACTOR (EUROFUNG)-RELATED-RELATED"/>
    <property type="match status" value="1"/>
</dbReference>
<dbReference type="Proteomes" id="UP000557566">
    <property type="component" value="Unassembled WGS sequence"/>
</dbReference>
<feature type="domain" description="Zn(2)-C6 fungal-type" evidence="3">
    <location>
        <begin position="10"/>
        <end position="38"/>
    </location>
</feature>
<feature type="compositionally biased region" description="Low complexity" evidence="2">
    <location>
        <begin position="73"/>
        <end position="88"/>
    </location>
</feature>
<dbReference type="InterPro" id="IPR021858">
    <property type="entry name" value="Fun_TF"/>
</dbReference>
<feature type="compositionally biased region" description="Polar residues" evidence="2">
    <location>
        <begin position="519"/>
        <end position="542"/>
    </location>
</feature>
<comment type="caution">
    <text evidence="4">The sequence shown here is derived from an EMBL/GenBank/DDBJ whole genome shotgun (WGS) entry which is preliminary data.</text>
</comment>
<dbReference type="SUPFAM" id="SSF57701">
    <property type="entry name" value="Zn2/Cys6 DNA-binding domain"/>
    <property type="match status" value="1"/>
</dbReference>
<protein>
    <recommendedName>
        <fullName evidence="3">Zn(2)-C6 fungal-type domain-containing protein</fullName>
    </recommendedName>
</protein>
<dbReference type="SMART" id="SM00066">
    <property type="entry name" value="GAL4"/>
    <property type="match status" value="1"/>
</dbReference>
<feature type="region of interest" description="Disordered" evidence="2">
    <location>
        <begin position="62"/>
        <end position="93"/>
    </location>
</feature>
<evidence type="ECO:0000313" key="5">
    <source>
        <dbReference type="Proteomes" id="UP000557566"/>
    </source>
</evidence>
<dbReference type="Pfam" id="PF11951">
    <property type="entry name" value="Fungal_trans_2"/>
    <property type="match status" value="1"/>
</dbReference>
<dbReference type="InterPro" id="IPR053175">
    <property type="entry name" value="DHMBA_Reg_Transcription_Factor"/>
</dbReference>
<dbReference type="InterPro" id="IPR001138">
    <property type="entry name" value="Zn2Cys6_DnaBD"/>
</dbReference>
<dbReference type="PROSITE" id="PS50048">
    <property type="entry name" value="ZN2_CY6_FUNGAL_2"/>
    <property type="match status" value="1"/>
</dbReference>
<dbReference type="EMBL" id="JAAVMX010000001">
    <property type="protein sequence ID" value="KAF4512676.1"/>
    <property type="molecule type" value="Genomic_DNA"/>
</dbReference>
<feature type="compositionally biased region" description="Basic residues" evidence="2">
    <location>
        <begin position="62"/>
        <end position="72"/>
    </location>
</feature>
<dbReference type="PANTHER" id="PTHR38791:SF5">
    <property type="entry name" value="TRANSCRIPTION FACTOR DBAG-RELATED"/>
    <property type="match status" value="1"/>
</dbReference>
<keyword evidence="1" id="KW-0539">Nucleus</keyword>
<accession>A0A8H4V9I8</accession>
<dbReference type="InterPro" id="IPR036864">
    <property type="entry name" value="Zn2-C6_fun-type_DNA-bd_sf"/>
</dbReference>
<sequence>MVYCGKPSRGCSNCRERKIRCDQRLPSCGQCDKRQQDCPGYRNMVDLMFRDESNHVIERAISARKRPVKLRHGPGPSTASPSPARALPSLPPPATSLVHHPRPFLGTLGPRSCARDHNDLLDDDGEYLANRSVAASSSSPVFDIPYALVASLRERGVAFFFARHVATDHGCYQNYDFIYDVWKPPPTLDKVDSTDPILASMTAVGLTGLSKLTHCPETMLRARQSYGRALHLANRALRDPLEAVKDSTMLAVLILGTYEFVSGRTPQTIRDWQVHVNGAAELASMRGAAQFRTKAGARMFIMLCHTVLISCIRSGLPMPQSMVDLRNQLWYLTDTGGPIWRVVDTLYNALQVRHDIASGKVMGLDVIVEKLSQVELQFAALVESLPSAWKYRQAKLVRPHPAVLGDSCHVYLGLTQATTWNGMRTMRMLVQETILDVLHHSVDDPTKLPLHLQLQMVKAMKLIQMLGEAFVASVPQHFGIVSSKDVKRDEKGRGTVTALPAGKLPYRIISTPSPKPLLQGTSATDVSPTTGSPTLLDPTQSCGHERGHERFLTLATASHTIIWPLYTLGMSSSCTPDVMAYVLDRLDAMYKETGFEQARVVATIVREKVHSLSWDDIPTASLPELPDGALPIMV</sequence>
<evidence type="ECO:0000256" key="2">
    <source>
        <dbReference type="SAM" id="MobiDB-lite"/>
    </source>
</evidence>
<dbReference type="OrthoDB" id="5429770at2759"/>